<dbReference type="CDD" id="cd00984">
    <property type="entry name" value="DnaB_C"/>
    <property type="match status" value="1"/>
</dbReference>
<dbReference type="Proteomes" id="UP000677244">
    <property type="component" value="Unassembled WGS sequence"/>
</dbReference>
<comment type="catalytic activity">
    <reaction evidence="10 12">
        <text>ATP + H2O = ADP + phosphate + H(+)</text>
        <dbReference type="Rhea" id="RHEA:13065"/>
        <dbReference type="ChEBI" id="CHEBI:15377"/>
        <dbReference type="ChEBI" id="CHEBI:15378"/>
        <dbReference type="ChEBI" id="CHEBI:30616"/>
        <dbReference type="ChEBI" id="CHEBI:43474"/>
        <dbReference type="ChEBI" id="CHEBI:456216"/>
        <dbReference type="EC" id="5.6.2.3"/>
    </reaction>
</comment>
<keyword evidence="6 12" id="KW-0347">Helicase</keyword>
<evidence type="ECO:0000256" key="5">
    <source>
        <dbReference type="ARBA" id="ARBA00022801"/>
    </source>
</evidence>
<keyword evidence="7 12" id="KW-0067">ATP-binding</keyword>
<protein>
    <recommendedName>
        <fullName evidence="11 12">Replicative DNA helicase</fullName>
        <ecNumber evidence="11 12">5.6.2.3</ecNumber>
    </recommendedName>
</protein>
<keyword evidence="5 12" id="KW-0378">Hydrolase</keyword>
<dbReference type="InterPro" id="IPR007694">
    <property type="entry name" value="DNA_helicase_DnaB-like_C"/>
</dbReference>
<evidence type="ECO:0000256" key="4">
    <source>
        <dbReference type="ARBA" id="ARBA00022741"/>
    </source>
</evidence>
<evidence type="ECO:0000256" key="13">
    <source>
        <dbReference type="SAM" id="MobiDB-lite"/>
    </source>
</evidence>
<evidence type="ECO:0000256" key="9">
    <source>
        <dbReference type="ARBA" id="ARBA00023235"/>
    </source>
</evidence>
<keyword evidence="16" id="KW-1185">Reference proteome</keyword>
<dbReference type="InterPro" id="IPR036185">
    <property type="entry name" value="DNA_heli_DnaB-like_N_sf"/>
</dbReference>
<evidence type="ECO:0000256" key="8">
    <source>
        <dbReference type="ARBA" id="ARBA00023125"/>
    </source>
</evidence>
<dbReference type="PANTHER" id="PTHR30153:SF2">
    <property type="entry name" value="REPLICATIVE DNA HELICASE"/>
    <property type="match status" value="1"/>
</dbReference>
<dbReference type="EC" id="5.6.2.3" evidence="11 12"/>
<dbReference type="InterPro" id="IPR007693">
    <property type="entry name" value="DNA_helicase_DnaB-like_N"/>
</dbReference>
<sequence length="510" mass="57755">MEKAKNDRDKKNRDTWQVDVSNMVYGKLPPNAKDLEELVLGVIMLEPGSIDRVLEYISADSFYSPAHQEIFRSMFTLHQKSQPTDIGMVVEELKAQKKLEEVGGPYYVTMLTNKVTSSASIEFYAKVIAQKYLAREMIRVGSEIVQNAYENFNDAFQLLDLAEQQLMNIGSKHVHGDVKGMDTVMVNTINRIEEWRKQDSPITGVPSGYEQLDRATRGWQPSDLIILAARPSVGKTSFALRLARNAALNGIKPVPVAIWSLEMEDVQLGLRMLAAESGMMLHRLQTGCLGDEDMARLYRTGIHTLAGTKIFVDDQPGLNLLKLRAKARRLKKRYDIGLILVDYLQLMSDDDNRGNREQEISRISRGLKLLAKELGIPVIALSQLSRDVEKRTGVKKQPQLSDLRESGSIEQDADVVIFLWGPEDEEIEKDASLRDRRYARIAKARNGMLLTINFELNKDTQEWEETEQDPFSKPLPLAAPAQPVRPLKTGWKESPRLPYADDTKDEELPF</sequence>
<evidence type="ECO:0000256" key="1">
    <source>
        <dbReference type="ARBA" id="ARBA00008428"/>
    </source>
</evidence>
<dbReference type="Gene3D" id="1.10.860.10">
    <property type="entry name" value="DNAb Helicase, Chain A"/>
    <property type="match status" value="1"/>
</dbReference>
<keyword evidence="3 12" id="KW-0235">DNA replication</keyword>
<gene>
    <name evidence="15" type="primary">dnaB</name>
    <name evidence="15" type="ORF">J7I42_26180</name>
</gene>
<keyword evidence="4 12" id="KW-0547">Nucleotide-binding</keyword>
<evidence type="ECO:0000256" key="7">
    <source>
        <dbReference type="ARBA" id="ARBA00022840"/>
    </source>
</evidence>
<evidence type="ECO:0000256" key="6">
    <source>
        <dbReference type="ARBA" id="ARBA00022806"/>
    </source>
</evidence>
<evidence type="ECO:0000313" key="15">
    <source>
        <dbReference type="EMBL" id="MBO9203800.1"/>
    </source>
</evidence>
<dbReference type="PROSITE" id="PS51199">
    <property type="entry name" value="SF4_HELICASE"/>
    <property type="match status" value="1"/>
</dbReference>
<dbReference type="Gene3D" id="3.40.50.300">
    <property type="entry name" value="P-loop containing nucleotide triphosphate hydrolases"/>
    <property type="match status" value="1"/>
</dbReference>
<comment type="function">
    <text evidence="12">The main replicative DNA helicase, it participates in initiation and elongation during chromosome replication. Travels ahead of the DNA replisome, separating dsDNA into templates for DNA synthesis. A processive ATP-dependent 5'-3' DNA helicase it has DNA-dependent ATPase activity.</text>
</comment>
<dbReference type="SUPFAM" id="SSF48024">
    <property type="entry name" value="N-terminal domain of DnaB helicase"/>
    <property type="match status" value="1"/>
</dbReference>
<evidence type="ECO:0000256" key="3">
    <source>
        <dbReference type="ARBA" id="ARBA00022705"/>
    </source>
</evidence>
<comment type="caution">
    <text evidence="15">The sequence shown here is derived from an EMBL/GenBank/DDBJ whole genome shotgun (WGS) entry which is preliminary data.</text>
</comment>
<dbReference type="Pfam" id="PF03796">
    <property type="entry name" value="DnaB_C"/>
    <property type="match status" value="1"/>
</dbReference>
<comment type="similarity">
    <text evidence="1 12">Belongs to the helicase family. DnaB subfamily.</text>
</comment>
<dbReference type="GO" id="GO:0016787">
    <property type="term" value="F:hydrolase activity"/>
    <property type="evidence" value="ECO:0007669"/>
    <property type="project" value="UniProtKB-KW"/>
</dbReference>
<evidence type="ECO:0000256" key="2">
    <source>
        <dbReference type="ARBA" id="ARBA00022515"/>
    </source>
</evidence>
<evidence type="ECO:0000259" key="14">
    <source>
        <dbReference type="PROSITE" id="PS51199"/>
    </source>
</evidence>
<evidence type="ECO:0000256" key="10">
    <source>
        <dbReference type="ARBA" id="ARBA00048954"/>
    </source>
</evidence>
<keyword evidence="9" id="KW-0413">Isomerase</keyword>
<dbReference type="InterPro" id="IPR016136">
    <property type="entry name" value="DNA_helicase_N/primase_C"/>
</dbReference>
<dbReference type="InterPro" id="IPR003593">
    <property type="entry name" value="AAA+_ATPase"/>
</dbReference>
<dbReference type="EMBL" id="JAGHKO010000011">
    <property type="protein sequence ID" value="MBO9203800.1"/>
    <property type="molecule type" value="Genomic_DNA"/>
</dbReference>
<feature type="compositionally biased region" description="Basic and acidic residues" evidence="13">
    <location>
        <begin position="490"/>
        <end position="502"/>
    </location>
</feature>
<evidence type="ECO:0000313" key="16">
    <source>
        <dbReference type="Proteomes" id="UP000677244"/>
    </source>
</evidence>
<feature type="domain" description="SF4 helicase" evidence="14">
    <location>
        <begin position="198"/>
        <end position="470"/>
    </location>
</feature>
<dbReference type="RefSeq" id="WP_209141852.1">
    <property type="nucleotide sequence ID" value="NZ_JAGHKO010000011.1"/>
</dbReference>
<dbReference type="Pfam" id="PF00772">
    <property type="entry name" value="DnaB"/>
    <property type="match status" value="1"/>
</dbReference>
<keyword evidence="8 12" id="KW-0238">DNA-binding</keyword>
<dbReference type="NCBIfam" id="TIGR00665">
    <property type="entry name" value="DnaB"/>
    <property type="match status" value="1"/>
</dbReference>
<feature type="region of interest" description="Disordered" evidence="13">
    <location>
        <begin position="461"/>
        <end position="510"/>
    </location>
</feature>
<name>A0ABS3Z293_9BACT</name>
<dbReference type="InterPro" id="IPR007692">
    <property type="entry name" value="DNA_helicase_DnaB"/>
</dbReference>
<evidence type="ECO:0000256" key="11">
    <source>
        <dbReference type="NCBIfam" id="TIGR00665"/>
    </source>
</evidence>
<reference evidence="15 16" key="1">
    <citation type="submission" date="2021-03" db="EMBL/GenBank/DDBJ databases">
        <title>Assistant Professor.</title>
        <authorList>
            <person name="Huq M.A."/>
        </authorList>
    </citation>
    <scope>NUCLEOTIDE SEQUENCE [LARGE SCALE GENOMIC DNA]</scope>
    <source>
        <strain evidence="15 16">MAH-29</strain>
    </source>
</reference>
<dbReference type="SMART" id="SM00382">
    <property type="entry name" value="AAA"/>
    <property type="match status" value="1"/>
</dbReference>
<proteinExistence type="inferred from homology"/>
<dbReference type="InterPro" id="IPR027417">
    <property type="entry name" value="P-loop_NTPase"/>
</dbReference>
<evidence type="ECO:0000256" key="12">
    <source>
        <dbReference type="RuleBase" id="RU362085"/>
    </source>
</evidence>
<dbReference type="SUPFAM" id="SSF52540">
    <property type="entry name" value="P-loop containing nucleoside triphosphate hydrolases"/>
    <property type="match status" value="1"/>
</dbReference>
<dbReference type="PANTHER" id="PTHR30153">
    <property type="entry name" value="REPLICATIVE DNA HELICASE DNAB"/>
    <property type="match status" value="1"/>
</dbReference>
<dbReference type="GO" id="GO:0003678">
    <property type="term" value="F:DNA helicase activity"/>
    <property type="evidence" value="ECO:0007669"/>
    <property type="project" value="UniProtKB-EC"/>
</dbReference>
<organism evidence="15 16">
    <name type="scientific">Niastella soli</name>
    <dbReference type="NCBI Taxonomy" id="2821487"/>
    <lineage>
        <taxon>Bacteria</taxon>
        <taxon>Pseudomonadati</taxon>
        <taxon>Bacteroidota</taxon>
        <taxon>Chitinophagia</taxon>
        <taxon>Chitinophagales</taxon>
        <taxon>Chitinophagaceae</taxon>
        <taxon>Niastella</taxon>
    </lineage>
</organism>
<keyword evidence="2 12" id="KW-0639">Primosome</keyword>
<accession>A0ABS3Z293</accession>